<reference evidence="3" key="2">
    <citation type="submission" date="2020-06" db="EMBL/GenBank/DDBJ databases">
        <authorList>
            <person name="Sheffer M."/>
        </authorList>
    </citation>
    <scope>NUCLEOTIDE SEQUENCE</scope>
</reference>
<evidence type="ECO:0000313" key="4">
    <source>
        <dbReference type="Proteomes" id="UP000807504"/>
    </source>
</evidence>
<feature type="chain" id="PRO_5035920960" description="DUF4773 domain-containing protein" evidence="1">
    <location>
        <begin position="19"/>
        <end position="151"/>
    </location>
</feature>
<feature type="domain" description="DUF4773" evidence="2">
    <location>
        <begin position="78"/>
        <end position="138"/>
    </location>
</feature>
<dbReference type="Proteomes" id="UP000807504">
    <property type="component" value="Unassembled WGS sequence"/>
</dbReference>
<gene>
    <name evidence="3" type="ORF">HNY73_022952</name>
</gene>
<reference evidence="3" key="1">
    <citation type="journal article" date="2020" name="bioRxiv">
        <title>Chromosome-level reference genome of the European wasp spider Argiope bruennichi: a resource for studies on range expansion and evolutionary adaptation.</title>
        <authorList>
            <person name="Sheffer M.M."/>
            <person name="Hoppe A."/>
            <person name="Krehenwinkel H."/>
            <person name="Uhl G."/>
            <person name="Kuss A.W."/>
            <person name="Jensen L."/>
            <person name="Jensen C."/>
            <person name="Gillespie R.G."/>
            <person name="Hoff K.J."/>
            <person name="Prost S."/>
        </authorList>
    </citation>
    <scope>NUCLEOTIDE SEQUENCE</scope>
</reference>
<dbReference type="AlphaFoldDB" id="A0A8T0E449"/>
<feature type="signal peptide" evidence="1">
    <location>
        <begin position="1"/>
        <end position="18"/>
    </location>
</feature>
<keyword evidence="4" id="KW-1185">Reference proteome</keyword>
<dbReference type="PANTHER" id="PTHR36299:SF2">
    <property type="entry name" value="DUF4773 DOMAIN-CONTAINING PROTEIN"/>
    <property type="match status" value="1"/>
</dbReference>
<dbReference type="InterPro" id="IPR031941">
    <property type="entry name" value="DUF4773"/>
</dbReference>
<keyword evidence="1" id="KW-0732">Signal</keyword>
<organism evidence="3 4">
    <name type="scientific">Argiope bruennichi</name>
    <name type="common">Wasp spider</name>
    <name type="synonym">Aranea bruennichi</name>
    <dbReference type="NCBI Taxonomy" id="94029"/>
    <lineage>
        <taxon>Eukaryota</taxon>
        <taxon>Metazoa</taxon>
        <taxon>Ecdysozoa</taxon>
        <taxon>Arthropoda</taxon>
        <taxon>Chelicerata</taxon>
        <taxon>Arachnida</taxon>
        <taxon>Araneae</taxon>
        <taxon>Araneomorphae</taxon>
        <taxon>Entelegynae</taxon>
        <taxon>Araneoidea</taxon>
        <taxon>Araneidae</taxon>
        <taxon>Argiope</taxon>
    </lineage>
</organism>
<proteinExistence type="predicted"/>
<evidence type="ECO:0000256" key="1">
    <source>
        <dbReference type="SAM" id="SignalP"/>
    </source>
</evidence>
<dbReference type="Pfam" id="PF15998">
    <property type="entry name" value="DUF4773"/>
    <property type="match status" value="1"/>
</dbReference>
<sequence length="151" mass="17273">MKLFLFAILAITLHQGFAGTIKDSVEAIDLKEIDSVLDLSQDPQYDSRLPFSCECDNISRCMCCGHLDIPRLNLDREAHNPPRMCFSYPPGNIIADLCFKFHKVQVKLNKLHSCLDLSPRIMMKDLMTFKIGCFQFGGNEEKKEQFLVEKV</sequence>
<evidence type="ECO:0000259" key="2">
    <source>
        <dbReference type="Pfam" id="PF15998"/>
    </source>
</evidence>
<evidence type="ECO:0000313" key="3">
    <source>
        <dbReference type="EMBL" id="KAF8764925.1"/>
    </source>
</evidence>
<dbReference type="PANTHER" id="PTHR36299">
    <property type="entry name" value="AGAP008005-PA"/>
    <property type="match status" value="1"/>
</dbReference>
<name>A0A8T0E449_ARGBR</name>
<dbReference type="EMBL" id="JABXBU010002231">
    <property type="protein sequence ID" value="KAF8764925.1"/>
    <property type="molecule type" value="Genomic_DNA"/>
</dbReference>
<protein>
    <recommendedName>
        <fullName evidence="2">DUF4773 domain-containing protein</fullName>
    </recommendedName>
</protein>
<comment type="caution">
    <text evidence="3">The sequence shown here is derived from an EMBL/GenBank/DDBJ whole genome shotgun (WGS) entry which is preliminary data.</text>
</comment>
<accession>A0A8T0E449</accession>